<protein>
    <recommendedName>
        <fullName evidence="6">Phosphofructokinase domain-containing protein</fullName>
    </recommendedName>
</protein>
<dbReference type="Pfam" id="PF00365">
    <property type="entry name" value="PFK"/>
    <property type="match status" value="1"/>
</dbReference>
<accession>A0ABQ7V3N6</accession>
<evidence type="ECO:0000259" key="6">
    <source>
        <dbReference type="Pfam" id="PF00365"/>
    </source>
</evidence>
<keyword evidence="1" id="KW-0021">Allosteric enzyme</keyword>
<keyword evidence="2" id="KW-0808">Transferase</keyword>
<evidence type="ECO:0000256" key="1">
    <source>
        <dbReference type="ARBA" id="ARBA00022533"/>
    </source>
</evidence>
<evidence type="ECO:0000256" key="2">
    <source>
        <dbReference type="ARBA" id="ARBA00022679"/>
    </source>
</evidence>
<reference evidence="7 8" key="1">
    <citation type="journal article" date="2021" name="bioRxiv">
        <title>Chromosome-scale and haplotype-resolved genome assembly of a tetraploid potato cultivar.</title>
        <authorList>
            <person name="Sun H."/>
            <person name="Jiao W.-B."/>
            <person name="Krause K."/>
            <person name="Campoy J.A."/>
            <person name="Goel M."/>
            <person name="Folz-Donahue K."/>
            <person name="Kukat C."/>
            <person name="Huettel B."/>
            <person name="Schneeberger K."/>
        </authorList>
    </citation>
    <scope>NUCLEOTIDE SEQUENCE [LARGE SCALE GENOMIC DNA]</scope>
    <source>
        <strain evidence="7">SolTubOtavaFocal</strain>
        <tissue evidence="7">Leaves</tissue>
    </source>
</reference>
<evidence type="ECO:0000313" key="8">
    <source>
        <dbReference type="Proteomes" id="UP000826656"/>
    </source>
</evidence>
<evidence type="ECO:0000256" key="5">
    <source>
        <dbReference type="ARBA" id="ARBA00022842"/>
    </source>
</evidence>
<sequence length="277" mass="30761">MGSLDDSIAVHNLNKKIVMGDDGYVLEDVPHLSDYIPSLPTYPNPLKEQSFILTQSLISILSMKMIQLLKILLSARIVQEGYIFVELVLAKTIVMGIDGGYRGFYSKNTIPLTPKVVNYNEEVYIFGGDGIQKGASVLFEEITRRGLNVVVVGIPKTIDNDIPIIDKSFGFDSAVEEAQRAAHVEAMSFENGIGVVKLMGRDSGFIAMIGGVFEYIEQRLKENGHVVIVVAEGAGQDDEQVDVGLWISKRIKEHFSKEKKMINLKYRSDIHDSGYCK</sequence>
<feature type="domain" description="Phosphofructokinase" evidence="6">
    <location>
        <begin position="123"/>
        <end position="212"/>
    </location>
</feature>
<dbReference type="SUPFAM" id="SSF53784">
    <property type="entry name" value="Phosphofructokinase"/>
    <property type="match status" value="1"/>
</dbReference>
<dbReference type="Proteomes" id="UP000826656">
    <property type="component" value="Unassembled WGS sequence"/>
</dbReference>
<evidence type="ECO:0000256" key="3">
    <source>
        <dbReference type="ARBA" id="ARBA00022723"/>
    </source>
</evidence>
<dbReference type="InterPro" id="IPR000023">
    <property type="entry name" value="Phosphofructokinase_dom"/>
</dbReference>
<name>A0ABQ7V3N6_SOLTU</name>
<keyword evidence="5" id="KW-0460">Magnesium</keyword>
<dbReference type="Gene3D" id="3.40.50.460">
    <property type="entry name" value="Phosphofructokinase domain"/>
    <property type="match status" value="1"/>
</dbReference>
<comment type="caution">
    <text evidence="7">The sequence shown here is derived from an EMBL/GenBank/DDBJ whole genome shotgun (WGS) entry which is preliminary data.</text>
</comment>
<keyword evidence="3" id="KW-0479">Metal-binding</keyword>
<organism evidence="7 8">
    <name type="scientific">Solanum tuberosum</name>
    <name type="common">Potato</name>
    <dbReference type="NCBI Taxonomy" id="4113"/>
    <lineage>
        <taxon>Eukaryota</taxon>
        <taxon>Viridiplantae</taxon>
        <taxon>Streptophyta</taxon>
        <taxon>Embryophyta</taxon>
        <taxon>Tracheophyta</taxon>
        <taxon>Spermatophyta</taxon>
        <taxon>Magnoliopsida</taxon>
        <taxon>eudicotyledons</taxon>
        <taxon>Gunneridae</taxon>
        <taxon>Pentapetalae</taxon>
        <taxon>asterids</taxon>
        <taxon>lamiids</taxon>
        <taxon>Solanales</taxon>
        <taxon>Solanaceae</taxon>
        <taxon>Solanoideae</taxon>
        <taxon>Solaneae</taxon>
        <taxon>Solanum</taxon>
    </lineage>
</organism>
<dbReference type="InterPro" id="IPR050929">
    <property type="entry name" value="PFKA"/>
</dbReference>
<keyword evidence="8" id="KW-1185">Reference proteome</keyword>
<keyword evidence="4" id="KW-0418">Kinase</keyword>
<dbReference type="Gene3D" id="3.40.50.450">
    <property type="match status" value="1"/>
</dbReference>
<proteinExistence type="predicted"/>
<dbReference type="PANTHER" id="PTHR45770">
    <property type="entry name" value="ATP-DEPENDENT 6-PHOSPHOFRUCTOKINASE 1"/>
    <property type="match status" value="1"/>
</dbReference>
<dbReference type="InterPro" id="IPR035966">
    <property type="entry name" value="PKF_sf"/>
</dbReference>
<dbReference type="EMBL" id="JAIVGD010000015">
    <property type="protein sequence ID" value="KAH0758696.1"/>
    <property type="molecule type" value="Genomic_DNA"/>
</dbReference>
<gene>
    <name evidence="7" type="ORF">KY290_022189</name>
</gene>
<evidence type="ECO:0000313" key="7">
    <source>
        <dbReference type="EMBL" id="KAH0758696.1"/>
    </source>
</evidence>
<evidence type="ECO:0000256" key="4">
    <source>
        <dbReference type="ARBA" id="ARBA00022777"/>
    </source>
</evidence>